<dbReference type="Pfam" id="PF01406">
    <property type="entry name" value="tRNA-synt_1e"/>
    <property type="match status" value="1"/>
</dbReference>
<keyword evidence="10 12" id="KW-0648">Protein biosynthesis</keyword>
<feature type="domain" description="Cysteinyl-tRNA synthetase class Ia DALR" evidence="13">
    <location>
        <begin position="346"/>
        <end position="401"/>
    </location>
</feature>
<dbReference type="HAMAP" id="MF_00041">
    <property type="entry name" value="Cys_tRNA_synth"/>
    <property type="match status" value="1"/>
</dbReference>
<dbReference type="InterPro" id="IPR009080">
    <property type="entry name" value="tRNAsynth_Ia_anticodon-bd"/>
</dbReference>
<feature type="binding site" evidence="12">
    <location>
        <position position="29"/>
    </location>
    <ligand>
        <name>Zn(2+)</name>
        <dbReference type="ChEBI" id="CHEBI:29105"/>
    </ligand>
</feature>
<dbReference type="CDD" id="cd07963">
    <property type="entry name" value="Anticodon_Ia_Cys"/>
    <property type="match status" value="1"/>
</dbReference>
<dbReference type="PRINTS" id="PR00983">
    <property type="entry name" value="TRNASYNTHCYS"/>
</dbReference>
<feature type="short sequence motif" description="'KMSKS' region" evidence="12">
    <location>
        <begin position="270"/>
        <end position="274"/>
    </location>
</feature>
<comment type="subunit">
    <text evidence="3 12">Monomer.</text>
</comment>
<keyword evidence="11 12" id="KW-0030">Aminoacyl-tRNA synthetase</keyword>
<dbReference type="InterPro" id="IPR056411">
    <property type="entry name" value="CysS_C"/>
</dbReference>
<evidence type="ECO:0000256" key="5">
    <source>
        <dbReference type="ARBA" id="ARBA00022598"/>
    </source>
</evidence>
<feature type="binding site" evidence="12">
    <location>
        <position position="242"/>
    </location>
    <ligand>
        <name>Zn(2+)</name>
        <dbReference type="ChEBI" id="CHEBI:29105"/>
    </ligand>
</feature>
<organism evidence="14 15">
    <name type="scientific">Vandammella animalimorsus</name>
    <dbReference type="NCBI Taxonomy" id="2029117"/>
    <lineage>
        <taxon>Bacteria</taxon>
        <taxon>Pseudomonadati</taxon>
        <taxon>Pseudomonadota</taxon>
        <taxon>Betaproteobacteria</taxon>
        <taxon>Burkholderiales</taxon>
        <taxon>Comamonadaceae</taxon>
        <taxon>Vandammella</taxon>
    </lineage>
</organism>
<comment type="similarity">
    <text evidence="2 12">Belongs to the class-I aminoacyl-tRNA synthetase family.</text>
</comment>
<dbReference type="EC" id="6.1.1.16" evidence="12"/>
<dbReference type="GO" id="GO:0004817">
    <property type="term" value="F:cysteine-tRNA ligase activity"/>
    <property type="evidence" value="ECO:0007669"/>
    <property type="project" value="UniProtKB-UniRule"/>
</dbReference>
<reference evidence="14 15" key="1">
    <citation type="submission" date="2017-08" db="EMBL/GenBank/DDBJ databases">
        <title>WGS of Clinical strains of the CDC Group NO-1 linked to zoonotic infections in humans.</title>
        <authorList>
            <person name="Bernier A.-M."/>
            <person name="Bernard K."/>
        </authorList>
    </citation>
    <scope>NUCLEOTIDE SEQUENCE [LARGE SCALE GENOMIC DNA]</scope>
    <source>
        <strain evidence="14 15">NML120219</strain>
    </source>
</reference>
<dbReference type="InterPro" id="IPR024909">
    <property type="entry name" value="Cys-tRNA/MSH_ligase"/>
</dbReference>
<keyword evidence="4 12" id="KW-0963">Cytoplasm</keyword>
<dbReference type="AlphaFoldDB" id="A0A2A2AY64"/>
<dbReference type="FunFam" id="3.40.50.620:FF:000009">
    <property type="entry name" value="Cysteine--tRNA ligase"/>
    <property type="match status" value="1"/>
</dbReference>
<evidence type="ECO:0000256" key="10">
    <source>
        <dbReference type="ARBA" id="ARBA00022917"/>
    </source>
</evidence>
<comment type="subcellular location">
    <subcellularLocation>
        <location evidence="1 12">Cytoplasm</location>
    </subcellularLocation>
</comment>
<sequence>MGLRIYNTLTRAVGDFTPLEPGHVRMYVCGMTVYDYSHLGHARSMVAFDVVQRWLKASGYRVTYVRNITDIDDKIIRRAAENGETIRSLTDRMIAALNEDADALGIERPTHEPRATDYVPQMLSIIGTLEAKGLAYRSGSGDVNYSVRKFPGYGKLSGKSIEELRAGERVAVLDGKQDPLDFVLWKSAKPEEPEQAKWDSPFGPGRPGWHIECSAMGCALLGEHFDIHGGGADLAFPHHENEIAQSEGAHGKPLANVWMHNGFINVDNEKMSKSLGNFFTIRDVLKAFDAETIRFFILRSHYRSPLNYSDAHLKDARAALKRLYTALDAVPPAAVEIDWAQPLAARFKAAMDEDFGTPEAVAVLFELAGEVNRSQDAQLAGLLRALGGVLGILQRPPQQFLQGGVDDVDAAAIEALIAERAAAKAARDFARADALRDQLLAQGIVLKDSAQGTTWEKAAP</sequence>
<keyword evidence="5 12" id="KW-0436">Ligase</keyword>
<dbReference type="SUPFAM" id="SSF47323">
    <property type="entry name" value="Anticodon-binding domain of a subclass of class I aminoacyl-tRNA synthetases"/>
    <property type="match status" value="1"/>
</dbReference>
<dbReference type="GO" id="GO:0006423">
    <property type="term" value="P:cysteinyl-tRNA aminoacylation"/>
    <property type="evidence" value="ECO:0007669"/>
    <property type="project" value="UniProtKB-UniRule"/>
</dbReference>
<dbReference type="Gene3D" id="1.20.120.1910">
    <property type="entry name" value="Cysteine-tRNA ligase, C-terminal anti-codon recognition domain"/>
    <property type="match status" value="1"/>
</dbReference>
<dbReference type="Pfam" id="PF23493">
    <property type="entry name" value="CysS_C"/>
    <property type="match status" value="1"/>
</dbReference>
<feature type="binding site" evidence="12">
    <location>
        <position position="238"/>
    </location>
    <ligand>
        <name>Zn(2+)</name>
        <dbReference type="ChEBI" id="CHEBI:29105"/>
    </ligand>
</feature>
<dbReference type="InterPro" id="IPR015273">
    <property type="entry name" value="Cys-tRNA-synt_Ia_DALR"/>
</dbReference>
<dbReference type="SUPFAM" id="SSF52374">
    <property type="entry name" value="Nucleotidylyl transferase"/>
    <property type="match status" value="1"/>
</dbReference>
<dbReference type="Pfam" id="PF09190">
    <property type="entry name" value="DALR_2"/>
    <property type="match status" value="1"/>
</dbReference>
<comment type="catalytic activity">
    <reaction evidence="12">
        <text>tRNA(Cys) + L-cysteine + ATP = L-cysteinyl-tRNA(Cys) + AMP + diphosphate</text>
        <dbReference type="Rhea" id="RHEA:17773"/>
        <dbReference type="Rhea" id="RHEA-COMP:9661"/>
        <dbReference type="Rhea" id="RHEA-COMP:9679"/>
        <dbReference type="ChEBI" id="CHEBI:30616"/>
        <dbReference type="ChEBI" id="CHEBI:33019"/>
        <dbReference type="ChEBI" id="CHEBI:35235"/>
        <dbReference type="ChEBI" id="CHEBI:78442"/>
        <dbReference type="ChEBI" id="CHEBI:78517"/>
        <dbReference type="ChEBI" id="CHEBI:456215"/>
        <dbReference type="EC" id="6.1.1.16"/>
    </reaction>
</comment>
<proteinExistence type="inferred from homology"/>
<dbReference type="NCBIfam" id="TIGR00435">
    <property type="entry name" value="cysS"/>
    <property type="match status" value="1"/>
</dbReference>
<keyword evidence="6 12" id="KW-0479">Metal-binding</keyword>
<comment type="caution">
    <text evidence="14">The sequence shown here is derived from an EMBL/GenBank/DDBJ whole genome shotgun (WGS) entry which is preliminary data.</text>
</comment>
<accession>A0A2A2AY64</accession>
<evidence type="ECO:0000256" key="11">
    <source>
        <dbReference type="ARBA" id="ARBA00023146"/>
    </source>
</evidence>
<evidence type="ECO:0000313" key="14">
    <source>
        <dbReference type="EMBL" id="PAT43515.1"/>
    </source>
</evidence>
<dbReference type="PANTHER" id="PTHR10890">
    <property type="entry name" value="CYSTEINYL-TRNA SYNTHETASE"/>
    <property type="match status" value="1"/>
</dbReference>
<keyword evidence="7 12" id="KW-0547">Nucleotide-binding</keyword>
<evidence type="ECO:0000256" key="4">
    <source>
        <dbReference type="ARBA" id="ARBA00022490"/>
    </source>
</evidence>
<evidence type="ECO:0000256" key="7">
    <source>
        <dbReference type="ARBA" id="ARBA00022741"/>
    </source>
</evidence>
<evidence type="ECO:0000256" key="2">
    <source>
        <dbReference type="ARBA" id="ARBA00005594"/>
    </source>
</evidence>
<dbReference type="SMART" id="SM00840">
    <property type="entry name" value="DALR_2"/>
    <property type="match status" value="1"/>
</dbReference>
<evidence type="ECO:0000256" key="1">
    <source>
        <dbReference type="ARBA" id="ARBA00004496"/>
    </source>
</evidence>
<dbReference type="InterPro" id="IPR015803">
    <property type="entry name" value="Cys-tRNA-ligase"/>
</dbReference>
<keyword evidence="8 12" id="KW-0862">Zinc</keyword>
<dbReference type="InterPro" id="IPR032678">
    <property type="entry name" value="tRNA-synt_1_cat_dom"/>
</dbReference>
<dbReference type="Proteomes" id="UP000218439">
    <property type="component" value="Unassembled WGS sequence"/>
</dbReference>
<name>A0A2A2AY64_9BURK</name>
<dbReference type="Gene3D" id="3.40.50.620">
    <property type="entry name" value="HUPs"/>
    <property type="match status" value="1"/>
</dbReference>
<evidence type="ECO:0000313" key="15">
    <source>
        <dbReference type="Proteomes" id="UP000218439"/>
    </source>
</evidence>
<evidence type="ECO:0000259" key="13">
    <source>
        <dbReference type="SMART" id="SM00840"/>
    </source>
</evidence>
<keyword evidence="9 12" id="KW-0067">ATP-binding</keyword>
<dbReference type="GO" id="GO:0008270">
    <property type="term" value="F:zinc ion binding"/>
    <property type="evidence" value="ECO:0007669"/>
    <property type="project" value="UniProtKB-UniRule"/>
</dbReference>
<dbReference type="GO" id="GO:0005829">
    <property type="term" value="C:cytosol"/>
    <property type="evidence" value="ECO:0007669"/>
    <property type="project" value="TreeGrafter"/>
</dbReference>
<dbReference type="RefSeq" id="WP_095551285.1">
    <property type="nucleotide sequence ID" value="NZ_NSJE01000004.1"/>
</dbReference>
<protein>
    <recommendedName>
        <fullName evidence="12">Cysteine--tRNA ligase</fullName>
        <ecNumber evidence="12">6.1.1.16</ecNumber>
    </recommendedName>
    <alternativeName>
        <fullName evidence="12">Cysteinyl-tRNA synthetase</fullName>
        <shortName evidence="12">CysRS</shortName>
    </alternativeName>
</protein>
<evidence type="ECO:0000256" key="3">
    <source>
        <dbReference type="ARBA" id="ARBA00011245"/>
    </source>
</evidence>
<feature type="binding site" evidence="12">
    <location>
        <position position="273"/>
    </location>
    <ligand>
        <name>ATP</name>
        <dbReference type="ChEBI" id="CHEBI:30616"/>
    </ligand>
</feature>
<evidence type="ECO:0000256" key="9">
    <source>
        <dbReference type="ARBA" id="ARBA00022840"/>
    </source>
</evidence>
<dbReference type="CDD" id="cd00672">
    <property type="entry name" value="CysRS_core"/>
    <property type="match status" value="1"/>
</dbReference>
<evidence type="ECO:0000256" key="6">
    <source>
        <dbReference type="ARBA" id="ARBA00022723"/>
    </source>
</evidence>
<feature type="binding site" evidence="12">
    <location>
        <position position="213"/>
    </location>
    <ligand>
        <name>Zn(2+)</name>
        <dbReference type="ChEBI" id="CHEBI:29105"/>
    </ligand>
</feature>
<dbReference type="PANTHER" id="PTHR10890:SF3">
    <property type="entry name" value="CYSTEINE--TRNA LIGASE, CYTOPLASMIC"/>
    <property type="match status" value="1"/>
</dbReference>
<evidence type="ECO:0000256" key="8">
    <source>
        <dbReference type="ARBA" id="ARBA00022833"/>
    </source>
</evidence>
<evidence type="ECO:0000256" key="12">
    <source>
        <dbReference type="HAMAP-Rule" id="MF_00041"/>
    </source>
</evidence>
<dbReference type="EMBL" id="NSJE01000004">
    <property type="protein sequence ID" value="PAT43515.1"/>
    <property type="molecule type" value="Genomic_DNA"/>
</dbReference>
<dbReference type="InterPro" id="IPR014729">
    <property type="entry name" value="Rossmann-like_a/b/a_fold"/>
</dbReference>
<dbReference type="GO" id="GO:0005524">
    <property type="term" value="F:ATP binding"/>
    <property type="evidence" value="ECO:0007669"/>
    <property type="project" value="UniProtKB-UniRule"/>
</dbReference>
<gene>
    <name evidence="12" type="primary">cysS</name>
    <name evidence="14" type="ORF">CK621_03290</name>
</gene>
<comment type="cofactor">
    <cofactor evidence="12">
        <name>Zn(2+)</name>
        <dbReference type="ChEBI" id="CHEBI:29105"/>
    </cofactor>
    <text evidence="12">Binds 1 zinc ion per subunit.</text>
</comment>
<feature type="short sequence motif" description="'HIGH' region" evidence="12">
    <location>
        <begin position="31"/>
        <end position="41"/>
    </location>
</feature>